<comment type="caution">
    <text evidence="2">The sequence shown here is derived from an EMBL/GenBank/DDBJ whole genome shotgun (WGS) entry which is preliminary data.</text>
</comment>
<feature type="domain" description="KilA-N DNA-binding" evidence="1">
    <location>
        <begin position="12"/>
        <end position="93"/>
    </location>
</feature>
<protein>
    <recommendedName>
        <fullName evidence="1">KilA-N DNA-binding domain-containing protein</fullName>
    </recommendedName>
</protein>
<reference evidence="2 3" key="1">
    <citation type="journal article" date="2016" name="Environ. Microbiol.">
        <title>Genomic resolution of a cold subsurface aquifer community provides metabolic insights for novel microbes adapted to high CO concentrations.</title>
        <authorList>
            <person name="Probst A.J."/>
            <person name="Castelle C.J."/>
            <person name="Singh A."/>
            <person name="Brown C.T."/>
            <person name="Anantharaman K."/>
            <person name="Sharon I."/>
            <person name="Hug L.A."/>
            <person name="Burstein D."/>
            <person name="Emerson J.B."/>
            <person name="Thomas B.C."/>
            <person name="Banfield J.F."/>
        </authorList>
    </citation>
    <scope>NUCLEOTIDE SEQUENCE [LARGE SCALE GENOMIC DNA]</scope>
    <source>
        <strain evidence="2">CG2_30_40_21</strain>
    </source>
</reference>
<dbReference type="Proteomes" id="UP000183085">
    <property type="component" value="Unassembled WGS sequence"/>
</dbReference>
<name>A0A1J5EE52_9BACT</name>
<proteinExistence type="predicted"/>
<accession>A0A1J5EE52</accession>
<evidence type="ECO:0000259" key="1">
    <source>
        <dbReference type="Pfam" id="PF10543"/>
    </source>
</evidence>
<evidence type="ECO:0000313" key="3">
    <source>
        <dbReference type="Proteomes" id="UP000183085"/>
    </source>
</evidence>
<gene>
    <name evidence="2" type="ORF">AUJ95_02985</name>
</gene>
<dbReference type="InterPro" id="IPR018873">
    <property type="entry name" value="KilA-N_DNA-bd_domain"/>
</dbReference>
<sequence length="101" mass="11638">MKELIPQEVIEKKIYLIRGQKVMLSTHLAELYGVEVRALVQAVKRNIERFPEDFMFQLTDNEFENLKSQIVISSWGGARRANPYAFTEQGVAMQQFSLCGI</sequence>
<organism evidence="2 3">
    <name type="scientific">Candidatus Desantisbacteria bacterium CG2_30_40_21</name>
    <dbReference type="NCBI Taxonomy" id="1817895"/>
    <lineage>
        <taxon>Bacteria</taxon>
        <taxon>Candidatus Desantisiibacteriota</taxon>
    </lineage>
</organism>
<dbReference type="STRING" id="1817895.AUJ95_02985"/>
<dbReference type="Pfam" id="PF10543">
    <property type="entry name" value="ORF6N"/>
    <property type="match status" value="1"/>
</dbReference>
<dbReference type="AlphaFoldDB" id="A0A1J5EE52"/>
<dbReference type="EMBL" id="MNYI01000075">
    <property type="protein sequence ID" value="OIP41606.1"/>
    <property type="molecule type" value="Genomic_DNA"/>
</dbReference>
<evidence type="ECO:0000313" key="2">
    <source>
        <dbReference type="EMBL" id="OIP41606.1"/>
    </source>
</evidence>